<dbReference type="InterPro" id="IPR014031">
    <property type="entry name" value="Ketoacyl_synth_C"/>
</dbReference>
<dbReference type="SUPFAM" id="SSF52151">
    <property type="entry name" value="FabD/lysophospholipase-like"/>
    <property type="match status" value="1"/>
</dbReference>
<keyword evidence="1" id="KW-0808">Transferase</keyword>
<organism evidence="3 4">
    <name type="scientific">Adineta steineri</name>
    <dbReference type="NCBI Taxonomy" id="433720"/>
    <lineage>
        <taxon>Eukaryota</taxon>
        <taxon>Metazoa</taxon>
        <taxon>Spiralia</taxon>
        <taxon>Gnathifera</taxon>
        <taxon>Rotifera</taxon>
        <taxon>Eurotatoria</taxon>
        <taxon>Bdelloidea</taxon>
        <taxon>Adinetida</taxon>
        <taxon>Adinetidae</taxon>
        <taxon>Adineta</taxon>
    </lineage>
</organism>
<dbReference type="GO" id="GO:0016746">
    <property type="term" value="F:acyltransferase activity"/>
    <property type="evidence" value="ECO:0007669"/>
    <property type="project" value="InterPro"/>
</dbReference>
<evidence type="ECO:0000259" key="2">
    <source>
        <dbReference type="SMART" id="SM00827"/>
    </source>
</evidence>
<dbReference type="PANTHER" id="PTHR45681:SF6">
    <property type="entry name" value="POLYKETIDE SYNTHASE 37"/>
    <property type="match status" value="1"/>
</dbReference>
<dbReference type="InterPro" id="IPR016039">
    <property type="entry name" value="Thiolase-like"/>
</dbReference>
<dbReference type="InterPro" id="IPR014043">
    <property type="entry name" value="Acyl_transferase_dom"/>
</dbReference>
<accession>A0A813ZX24</accession>
<dbReference type="InterPro" id="IPR016035">
    <property type="entry name" value="Acyl_Trfase/lysoPLipase"/>
</dbReference>
<dbReference type="Gene3D" id="3.40.47.10">
    <property type="match status" value="1"/>
</dbReference>
<dbReference type="InterPro" id="IPR050444">
    <property type="entry name" value="Polyketide_Synthase"/>
</dbReference>
<dbReference type="SMART" id="SM00827">
    <property type="entry name" value="PKS_AT"/>
    <property type="match status" value="1"/>
</dbReference>
<dbReference type="EMBL" id="CAJNOE010000097">
    <property type="protein sequence ID" value="CAF0906425.1"/>
    <property type="molecule type" value="Genomic_DNA"/>
</dbReference>
<protein>
    <recommendedName>
        <fullName evidence="2">Malonyl-CoA:ACP transacylase (MAT) domain-containing protein</fullName>
    </recommendedName>
</protein>
<sequence length="385" mass="42913">MAVQYLRTNEAEMAVCGGDDDLGLLLLKQLSDAERDGDPIEANCLDRFFNRSNLDPPLLLDLIKSNLGHTEGAAGVLSLIKVAMCMYHRGITANMQFTSLNPKTDAQKYNLHILQNFVPFPSVSNNEKIAIGVSSFETVGSTTHSIIEEYQPINKTSIENDHNDDQAFLQRISQQLHLKRTISYQHSAIFVFLNRQQLQEQINAFLTEQASPSLSIISRPTKPLAQKICFVFSGQGPQWWSMGRQLYENEPLFNKWISLIDGEMTKINNGEWKLLEELIEKKNERESCINDTNIAQPTLFAIQVALAALLVSWNIYLSSIISHSAGDQAAAFVAGCLNLEEAVRMLAVSMSEENVENKLLKGIQHLSCTAVVNSPRSVTISGDEI</sequence>
<evidence type="ECO:0000313" key="3">
    <source>
        <dbReference type="EMBL" id="CAF0906425.1"/>
    </source>
</evidence>
<evidence type="ECO:0000256" key="1">
    <source>
        <dbReference type="ARBA" id="ARBA00022679"/>
    </source>
</evidence>
<proteinExistence type="predicted"/>
<evidence type="ECO:0000313" key="4">
    <source>
        <dbReference type="Proteomes" id="UP000663860"/>
    </source>
</evidence>
<dbReference type="InterPro" id="IPR001227">
    <property type="entry name" value="Ac_transferase_dom_sf"/>
</dbReference>
<dbReference type="Proteomes" id="UP000663860">
    <property type="component" value="Unassembled WGS sequence"/>
</dbReference>
<reference evidence="3" key="1">
    <citation type="submission" date="2021-02" db="EMBL/GenBank/DDBJ databases">
        <authorList>
            <person name="Nowell W R."/>
        </authorList>
    </citation>
    <scope>NUCLEOTIDE SEQUENCE</scope>
</reference>
<feature type="domain" description="Malonyl-CoA:ACP transacylase (MAT)" evidence="2">
    <location>
        <begin position="231"/>
        <end position="385"/>
    </location>
</feature>
<dbReference type="Pfam" id="PF00698">
    <property type="entry name" value="Acyl_transf_1"/>
    <property type="match status" value="1"/>
</dbReference>
<name>A0A813ZX24_9BILA</name>
<dbReference type="AlphaFoldDB" id="A0A813ZX24"/>
<gene>
    <name evidence="3" type="ORF">IZO911_LOCUS12536</name>
</gene>
<dbReference type="Gene3D" id="3.40.366.10">
    <property type="entry name" value="Malonyl-Coenzyme A Acyl Carrier Protein, domain 2"/>
    <property type="match status" value="2"/>
</dbReference>
<dbReference type="Pfam" id="PF02801">
    <property type="entry name" value="Ketoacyl-synt_C"/>
    <property type="match status" value="1"/>
</dbReference>
<dbReference type="SUPFAM" id="SSF53901">
    <property type="entry name" value="Thiolase-like"/>
    <property type="match status" value="1"/>
</dbReference>
<comment type="caution">
    <text evidence="3">The sequence shown here is derived from an EMBL/GenBank/DDBJ whole genome shotgun (WGS) entry which is preliminary data.</text>
</comment>
<dbReference type="PANTHER" id="PTHR45681">
    <property type="entry name" value="POLYKETIDE SYNTHASE 44-RELATED"/>
    <property type="match status" value="1"/>
</dbReference>